<sequence length="167" mass="19450">MIFQSNQIYIREATNNDIGYITNVENSEENKPHILPWTEDQHRKTMQEEDSYYLIVVEKITNRNVGFIILKGLTSTNKSIELVRIAIEEKDKGIGKEALSLIKVWAFNSFEAHRLWLDVKTDNKKAINIYKKEGFTLEGTLRECLKVGETYESLHVMSLLKHEFQSN</sequence>
<proteinExistence type="predicted"/>
<comment type="caution">
    <text evidence="2">The sequence shown here is derived from an EMBL/GenBank/DDBJ whole genome shotgun (WGS) entry which is preliminary data.</text>
</comment>
<evidence type="ECO:0000313" key="3">
    <source>
        <dbReference type="Proteomes" id="UP001275436"/>
    </source>
</evidence>
<organism evidence="2 3">
    <name type="scientific">Oceanobacillus kimchii</name>
    <dbReference type="NCBI Taxonomy" id="746691"/>
    <lineage>
        <taxon>Bacteria</taxon>
        <taxon>Bacillati</taxon>
        <taxon>Bacillota</taxon>
        <taxon>Bacilli</taxon>
        <taxon>Bacillales</taxon>
        <taxon>Bacillaceae</taxon>
        <taxon>Oceanobacillus</taxon>
    </lineage>
</organism>
<evidence type="ECO:0000259" key="1">
    <source>
        <dbReference type="PROSITE" id="PS51186"/>
    </source>
</evidence>
<dbReference type="RefSeq" id="WP_069686153.1">
    <property type="nucleotide sequence ID" value="NZ_BSKO01000001.1"/>
</dbReference>
<gene>
    <name evidence="2" type="ORF">MACH08_04170</name>
</gene>
<dbReference type="Proteomes" id="UP001275436">
    <property type="component" value="Unassembled WGS sequence"/>
</dbReference>
<name>A0ABQ5TGA8_9BACI</name>
<protein>
    <submittedName>
        <fullName evidence="2">N-acetyltransferase</fullName>
    </submittedName>
</protein>
<dbReference type="PANTHER" id="PTHR43415">
    <property type="entry name" value="SPERMIDINE N(1)-ACETYLTRANSFERASE"/>
    <property type="match status" value="1"/>
</dbReference>
<feature type="domain" description="N-acetyltransferase" evidence="1">
    <location>
        <begin position="8"/>
        <end position="157"/>
    </location>
</feature>
<accession>A0ABQ5TGA8</accession>
<keyword evidence="3" id="KW-1185">Reference proteome</keyword>
<dbReference type="Pfam" id="PF00583">
    <property type="entry name" value="Acetyltransf_1"/>
    <property type="match status" value="1"/>
</dbReference>
<dbReference type="PANTHER" id="PTHR43415:SF3">
    <property type="entry name" value="GNAT-FAMILY ACETYLTRANSFERASE"/>
    <property type="match status" value="1"/>
</dbReference>
<dbReference type="EMBL" id="BSKO01000001">
    <property type="protein sequence ID" value="GLO64633.1"/>
    <property type="molecule type" value="Genomic_DNA"/>
</dbReference>
<dbReference type="InterPro" id="IPR016181">
    <property type="entry name" value="Acyl_CoA_acyltransferase"/>
</dbReference>
<dbReference type="SUPFAM" id="SSF55729">
    <property type="entry name" value="Acyl-CoA N-acyltransferases (Nat)"/>
    <property type="match status" value="1"/>
</dbReference>
<reference evidence="2 3" key="1">
    <citation type="submission" date="2023-02" db="EMBL/GenBank/DDBJ databases">
        <title>Oceanobacillus kimchii IFOP_LL358 isolated form Alexandrium catenella lab strain.</title>
        <authorList>
            <person name="Gajardo G."/>
            <person name="Ueki S."/>
            <person name="Maruyama F."/>
        </authorList>
    </citation>
    <scope>NUCLEOTIDE SEQUENCE [LARGE SCALE GENOMIC DNA]</scope>
    <source>
        <strain evidence="2 3">IFOP_LL358</strain>
    </source>
</reference>
<dbReference type="CDD" id="cd04301">
    <property type="entry name" value="NAT_SF"/>
    <property type="match status" value="1"/>
</dbReference>
<dbReference type="Gene3D" id="3.40.630.30">
    <property type="match status" value="1"/>
</dbReference>
<dbReference type="InterPro" id="IPR000182">
    <property type="entry name" value="GNAT_dom"/>
</dbReference>
<evidence type="ECO:0000313" key="2">
    <source>
        <dbReference type="EMBL" id="GLO64633.1"/>
    </source>
</evidence>
<dbReference type="PROSITE" id="PS51186">
    <property type="entry name" value="GNAT"/>
    <property type="match status" value="1"/>
</dbReference>